<dbReference type="EMBL" id="QGMK01002102">
    <property type="protein sequence ID" value="TVY60810.1"/>
    <property type="molecule type" value="Genomic_DNA"/>
</dbReference>
<dbReference type="GO" id="GO:0005737">
    <property type="term" value="C:cytoplasm"/>
    <property type="evidence" value="ECO:0007669"/>
    <property type="project" value="TreeGrafter"/>
</dbReference>
<name>A0A8T9BVD7_9HELO</name>
<evidence type="ECO:0000313" key="5">
    <source>
        <dbReference type="Proteomes" id="UP000469558"/>
    </source>
</evidence>
<reference evidence="4 5" key="1">
    <citation type="submission" date="2018-05" db="EMBL/GenBank/DDBJ databases">
        <title>Genome sequencing and assembly of the regulated plant pathogen Lachnellula willkommii and related sister species for the development of diagnostic species identification markers.</title>
        <authorList>
            <person name="Giroux E."/>
            <person name="Bilodeau G."/>
        </authorList>
    </citation>
    <scope>NUCLEOTIDE SEQUENCE [LARGE SCALE GENOMIC DNA]</scope>
    <source>
        <strain evidence="4 5">CBS 268.59</strain>
    </source>
</reference>
<keyword evidence="2" id="KW-0344">Guanine-nucleotide releasing factor</keyword>
<dbReference type="Pfam" id="PF10165">
    <property type="entry name" value="Ric8"/>
    <property type="match status" value="1"/>
</dbReference>
<comment type="similarity">
    <text evidence="1">Belongs to the synembryn family.</text>
</comment>
<organism evidence="4 5">
    <name type="scientific">Lachnellula suecica</name>
    <dbReference type="NCBI Taxonomy" id="602035"/>
    <lineage>
        <taxon>Eukaryota</taxon>
        <taxon>Fungi</taxon>
        <taxon>Dikarya</taxon>
        <taxon>Ascomycota</taxon>
        <taxon>Pezizomycotina</taxon>
        <taxon>Leotiomycetes</taxon>
        <taxon>Helotiales</taxon>
        <taxon>Lachnaceae</taxon>
        <taxon>Lachnellula</taxon>
    </lineage>
</organism>
<dbReference type="OrthoDB" id="5585685at2759"/>
<gene>
    <name evidence="4" type="ORF">LSUE1_G007951</name>
</gene>
<evidence type="ECO:0000256" key="1">
    <source>
        <dbReference type="ARBA" id="ARBA00009049"/>
    </source>
</evidence>
<dbReference type="PANTHER" id="PTHR12425:SF5">
    <property type="entry name" value="SYNEMBRYN"/>
    <property type="match status" value="1"/>
</dbReference>
<proteinExistence type="inferred from homology"/>
<evidence type="ECO:0000313" key="4">
    <source>
        <dbReference type="EMBL" id="TVY60810.1"/>
    </source>
</evidence>
<dbReference type="GO" id="GO:0001965">
    <property type="term" value="F:G-protein alpha-subunit binding"/>
    <property type="evidence" value="ECO:0007669"/>
    <property type="project" value="TreeGrafter"/>
</dbReference>
<evidence type="ECO:0000256" key="2">
    <source>
        <dbReference type="ARBA" id="ARBA00022658"/>
    </source>
</evidence>
<dbReference type="GO" id="GO:0005085">
    <property type="term" value="F:guanyl-nucleotide exchange factor activity"/>
    <property type="evidence" value="ECO:0007669"/>
    <property type="project" value="UniProtKB-KW"/>
</dbReference>
<evidence type="ECO:0000256" key="3">
    <source>
        <dbReference type="ARBA" id="ARBA00023186"/>
    </source>
</evidence>
<dbReference type="PANTHER" id="PTHR12425">
    <property type="entry name" value="SYNEMBRYN"/>
    <property type="match status" value="1"/>
</dbReference>
<comment type="caution">
    <text evidence="4">The sequence shown here is derived from an EMBL/GenBank/DDBJ whole genome shotgun (WGS) entry which is preliminary data.</text>
</comment>
<dbReference type="Proteomes" id="UP000469558">
    <property type="component" value="Unassembled WGS sequence"/>
</dbReference>
<dbReference type="GO" id="GO:0007186">
    <property type="term" value="P:G protein-coupled receptor signaling pathway"/>
    <property type="evidence" value="ECO:0007669"/>
    <property type="project" value="TreeGrafter"/>
</dbReference>
<dbReference type="AlphaFoldDB" id="A0A8T9BVD7"/>
<dbReference type="InterPro" id="IPR019318">
    <property type="entry name" value="Gua_nucleotide_exch_fac_Ric8"/>
</dbReference>
<dbReference type="SUPFAM" id="SSF48371">
    <property type="entry name" value="ARM repeat"/>
    <property type="match status" value="1"/>
</dbReference>
<protein>
    <submittedName>
        <fullName evidence="4">Synembryn-like protein</fullName>
    </submittedName>
</protein>
<keyword evidence="5" id="KW-1185">Reference proteome</keyword>
<dbReference type="InterPro" id="IPR016024">
    <property type="entry name" value="ARM-type_fold"/>
</dbReference>
<keyword evidence="3" id="KW-0143">Chaperone</keyword>
<accession>A0A8T9BVD7</accession>
<sequence length="470" mass="52603">MSFSSPRTSSSSAELTGAAKLEDVTRLMDKLSADLQEVNLLPHQRDAHLEQLKGIETVTRHALNSPSQTTSRNALRCLANAMLLCAETRQIFLDLGYEAKLCNKLKNDSRDDEFLVSRIIFLTTYAANLDIEKLIDQYHLADTVCVNIGRHTKQYTTRQKTVKELDPMEDMALIESLKLLFNLSHFCPERSAAFSPALPHVLLLLCRRPISSTKPLEPSTASLVNALINLDLGTKENSAALLPKSTPNLHINRLIEILDKSVQVYTDDDLEHLVSPLLTLLHKIYELAPEGTKIYLQNALLPSVTDRQQPLGKAESLSSRLLRLSTNPTTPQVRESVSSLLFSLSGKDARKFVQNVGYGFASGFLFQHNMSIPENALEAFSTSDRESRASQDSRNQLDGIVNPVTGQLLDKEKQVDAEPMTQEEKEREAERLFVLFERLKKTGIVDIQNPVETAYQQGRFLELDDDADSE</sequence>